<keyword evidence="5 7" id="KW-0067">ATP-binding</keyword>
<dbReference type="InterPro" id="IPR027417">
    <property type="entry name" value="P-loop_NTPase"/>
</dbReference>
<evidence type="ECO:0000256" key="5">
    <source>
        <dbReference type="HAMAP-Rule" id="MF_00235"/>
    </source>
</evidence>
<evidence type="ECO:0000313" key="8">
    <source>
        <dbReference type="EMBL" id="QDU85768.1"/>
    </source>
</evidence>
<comment type="pathway">
    <text evidence="5">Purine metabolism; AMP biosynthesis via salvage pathway; AMP from ADP: step 1/1.</text>
</comment>
<feature type="binding site" evidence="5">
    <location>
        <position position="177"/>
    </location>
    <ligand>
        <name>ATP</name>
        <dbReference type="ChEBI" id="CHEBI:30616"/>
    </ligand>
</feature>
<keyword evidence="5" id="KW-0963">Cytoplasm</keyword>
<dbReference type="NCBIfam" id="NF011100">
    <property type="entry name" value="PRK14527.1"/>
    <property type="match status" value="1"/>
</dbReference>
<dbReference type="EC" id="2.7.4.3" evidence="5 7"/>
<feature type="region of interest" description="NMP" evidence="5">
    <location>
        <begin position="33"/>
        <end position="62"/>
    </location>
</feature>
<dbReference type="AlphaFoldDB" id="A0A518D2R5"/>
<feature type="binding site" evidence="5">
    <location>
        <position position="95"/>
    </location>
    <ligand>
        <name>AMP</name>
        <dbReference type="ChEBI" id="CHEBI:456215"/>
    </ligand>
</feature>
<reference evidence="8 9" key="1">
    <citation type="submission" date="2019-02" db="EMBL/GenBank/DDBJ databases">
        <title>Deep-cultivation of Planctomycetes and their phenomic and genomic characterization uncovers novel biology.</title>
        <authorList>
            <person name="Wiegand S."/>
            <person name="Jogler M."/>
            <person name="Boedeker C."/>
            <person name="Pinto D."/>
            <person name="Vollmers J."/>
            <person name="Rivas-Marin E."/>
            <person name="Kohn T."/>
            <person name="Peeters S.H."/>
            <person name="Heuer A."/>
            <person name="Rast P."/>
            <person name="Oberbeckmann S."/>
            <person name="Bunk B."/>
            <person name="Jeske O."/>
            <person name="Meyerdierks A."/>
            <person name="Storesund J.E."/>
            <person name="Kallscheuer N."/>
            <person name="Luecker S."/>
            <person name="Lage O.M."/>
            <person name="Pohl T."/>
            <person name="Merkel B.J."/>
            <person name="Hornburger P."/>
            <person name="Mueller R.-W."/>
            <person name="Bruemmer F."/>
            <person name="Labrenz M."/>
            <person name="Spormann A.M."/>
            <person name="Op den Camp H."/>
            <person name="Overmann J."/>
            <person name="Amann R."/>
            <person name="Jetten M.S.M."/>
            <person name="Mascher T."/>
            <person name="Medema M.H."/>
            <person name="Devos D.P."/>
            <person name="Kaster A.-K."/>
            <person name="Ovreas L."/>
            <person name="Rohde M."/>
            <person name="Galperin M.Y."/>
            <person name="Jogler C."/>
        </authorList>
    </citation>
    <scope>NUCLEOTIDE SEQUENCE [LARGE SCALE GENOMIC DNA]</scope>
    <source>
        <strain evidence="8 9">Pla163</strain>
    </source>
</reference>
<comment type="similarity">
    <text evidence="5 6">Belongs to the adenylate kinase family.</text>
</comment>
<dbReference type="OrthoDB" id="9805030at2"/>
<sequence length="192" mass="20411">MAPSYFLIFGPPGAGKGTQATALAALLEVPHVSTGDMFRAHLKQGTPLGLEVQALLAAGTLVPDDVTNRMVEERLKEDDAAVGALLDGFPRNVPQSKFLDALLARDGQSLTGIVVLDVDEDELRRRLAKRAADQGRPDDADPAVIEDRITTYREQSEPCLGYYEGIGVPIHRIDGIGAPADVEARIAAAIGS</sequence>
<dbReference type="PRINTS" id="PR00094">
    <property type="entry name" value="ADENYLTKNASE"/>
</dbReference>
<feature type="binding site" evidence="5">
    <location>
        <begin position="88"/>
        <end position="91"/>
    </location>
    <ligand>
        <name>AMP</name>
        <dbReference type="ChEBI" id="CHEBI:456215"/>
    </ligand>
</feature>
<dbReference type="SUPFAM" id="SSF52540">
    <property type="entry name" value="P-loop containing nucleoside triphosphate hydrolases"/>
    <property type="match status" value="1"/>
</dbReference>
<evidence type="ECO:0000256" key="6">
    <source>
        <dbReference type="RuleBase" id="RU003330"/>
    </source>
</evidence>
<feature type="binding site" evidence="5">
    <location>
        <begin position="60"/>
        <end position="62"/>
    </location>
    <ligand>
        <name>AMP</name>
        <dbReference type="ChEBI" id="CHEBI:456215"/>
    </ligand>
</feature>
<evidence type="ECO:0000256" key="3">
    <source>
        <dbReference type="ARBA" id="ARBA00022741"/>
    </source>
</evidence>
<dbReference type="InterPro" id="IPR000850">
    <property type="entry name" value="Adenylat/UMP-CMP_kin"/>
</dbReference>
<dbReference type="CDD" id="cd01428">
    <property type="entry name" value="ADK"/>
    <property type="match status" value="1"/>
</dbReference>
<dbReference type="HAMAP" id="MF_00235">
    <property type="entry name" value="Adenylate_kinase_Adk"/>
    <property type="match status" value="1"/>
</dbReference>
<dbReference type="InterPro" id="IPR033690">
    <property type="entry name" value="Adenylat_kinase_CS"/>
</dbReference>
<comment type="function">
    <text evidence="5">Catalyzes the reversible transfer of the terminal phosphate group between ATP and AMP. Plays an important role in cellular energy homeostasis and in adenine nucleotide metabolism.</text>
</comment>
<gene>
    <name evidence="5 8" type="primary">adk</name>
    <name evidence="8" type="ORF">Pla163_29050</name>
</gene>
<feature type="binding site" evidence="5">
    <location>
        <begin position="13"/>
        <end position="18"/>
    </location>
    <ligand>
        <name>ATP</name>
        <dbReference type="ChEBI" id="CHEBI:30616"/>
    </ligand>
</feature>
<feature type="binding site" evidence="5">
    <location>
        <position position="130"/>
    </location>
    <ligand>
        <name>ATP</name>
        <dbReference type="ChEBI" id="CHEBI:30616"/>
    </ligand>
</feature>
<keyword evidence="9" id="KW-1185">Reference proteome</keyword>
<dbReference type="Proteomes" id="UP000319342">
    <property type="component" value="Chromosome"/>
</dbReference>
<dbReference type="GO" id="GO:0005737">
    <property type="term" value="C:cytoplasm"/>
    <property type="evidence" value="ECO:0007669"/>
    <property type="project" value="UniProtKB-SubCell"/>
</dbReference>
<organism evidence="8 9">
    <name type="scientific">Rohdeia mirabilis</name>
    <dbReference type="NCBI Taxonomy" id="2528008"/>
    <lineage>
        <taxon>Bacteria</taxon>
        <taxon>Pseudomonadati</taxon>
        <taxon>Planctomycetota</taxon>
        <taxon>Planctomycetia</taxon>
        <taxon>Planctomycetia incertae sedis</taxon>
        <taxon>Rohdeia</taxon>
    </lineage>
</organism>
<dbReference type="NCBIfam" id="NF011105">
    <property type="entry name" value="PRK14532.1"/>
    <property type="match status" value="1"/>
</dbReference>
<evidence type="ECO:0000256" key="2">
    <source>
        <dbReference type="ARBA" id="ARBA00022727"/>
    </source>
</evidence>
<keyword evidence="1 5" id="KW-0808">Transferase</keyword>
<comment type="catalytic activity">
    <reaction evidence="5 7">
        <text>AMP + ATP = 2 ADP</text>
        <dbReference type="Rhea" id="RHEA:12973"/>
        <dbReference type="ChEBI" id="CHEBI:30616"/>
        <dbReference type="ChEBI" id="CHEBI:456215"/>
        <dbReference type="ChEBI" id="CHEBI:456216"/>
        <dbReference type="EC" id="2.7.4.3"/>
    </reaction>
</comment>
<comment type="caution">
    <text evidence="5">Lacks conserved residue(s) required for the propagation of feature annotation.</text>
</comment>
<comment type="domain">
    <text evidence="5">Consists of three domains, a large central CORE domain and two small peripheral domains, NMPbind and LID, which undergo movements during catalysis. The LID domain closes over the site of phosphoryl transfer upon ATP binding. Assembling and dissambling the active center during each catalytic cycle provides an effective means to prevent ATP hydrolysis.</text>
</comment>
<dbReference type="Gene3D" id="3.40.50.300">
    <property type="entry name" value="P-loop containing nucleotide triphosphate hydrolases"/>
    <property type="match status" value="1"/>
</dbReference>
<dbReference type="PANTHER" id="PTHR23359">
    <property type="entry name" value="NUCLEOTIDE KINASE"/>
    <property type="match status" value="1"/>
</dbReference>
<protein>
    <recommendedName>
        <fullName evidence="5 7">Adenylate kinase</fullName>
        <shortName evidence="5">AK</shortName>
        <ecNumber evidence="5 7">2.7.4.3</ecNumber>
    </recommendedName>
    <alternativeName>
        <fullName evidence="5">ATP-AMP transphosphorylase</fullName>
    </alternativeName>
    <alternativeName>
        <fullName evidence="5">ATP:AMP phosphotransferase</fullName>
    </alternativeName>
    <alternativeName>
        <fullName evidence="5">Adenylate monophosphate kinase</fullName>
    </alternativeName>
</protein>
<comment type="subcellular location">
    <subcellularLocation>
        <location evidence="5 7">Cytoplasm</location>
    </subcellularLocation>
</comment>
<evidence type="ECO:0000256" key="7">
    <source>
        <dbReference type="RuleBase" id="RU003331"/>
    </source>
</evidence>
<dbReference type="RefSeq" id="WP_145189749.1">
    <property type="nucleotide sequence ID" value="NZ_CP036290.1"/>
</dbReference>
<evidence type="ECO:0000256" key="1">
    <source>
        <dbReference type="ARBA" id="ARBA00022679"/>
    </source>
</evidence>
<proteinExistence type="inferred from homology"/>
<dbReference type="Pfam" id="PF00406">
    <property type="entry name" value="ADK"/>
    <property type="match status" value="1"/>
</dbReference>
<feature type="binding site" evidence="5">
    <location>
        <position position="148"/>
    </location>
    <ligand>
        <name>AMP</name>
        <dbReference type="ChEBI" id="CHEBI:456215"/>
    </ligand>
</feature>
<keyword evidence="4 5" id="KW-0418">Kinase</keyword>
<dbReference type="GO" id="GO:0005524">
    <property type="term" value="F:ATP binding"/>
    <property type="evidence" value="ECO:0007669"/>
    <property type="project" value="UniProtKB-UniRule"/>
</dbReference>
<dbReference type="GO" id="GO:0044209">
    <property type="term" value="P:AMP salvage"/>
    <property type="evidence" value="ECO:0007669"/>
    <property type="project" value="UniProtKB-UniRule"/>
</dbReference>
<dbReference type="NCBIfam" id="NF001381">
    <property type="entry name" value="PRK00279.1-3"/>
    <property type="match status" value="1"/>
</dbReference>
<keyword evidence="2 5" id="KW-0545">Nucleotide biosynthesis</keyword>
<evidence type="ECO:0000313" key="9">
    <source>
        <dbReference type="Proteomes" id="UP000319342"/>
    </source>
</evidence>
<dbReference type="EMBL" id="CP036290">
    <property type="protein sequence ID" value="QDU85768.1"/>
    <property type="molecule type" value="Genomic_DNA"/>
</dbReference>
<feature type="binding site" evidence="5">
    <location>
        <position position="39"/>
    </location>
    <ligand>
        <name>AMP</name>
        <dbReference type="ChEBI" id="CHEBI:456215"/>
    </ligand>
</feature>
<comment type="subunit">
    <text evidence="5 7">Monomer.</text>
</comment>
<dbReference type="PROSITE" id="PS00113">
    <property type="entry name" value="ADENYLATE_KINASE"/>
    <property type="match status" value="1"/>
</dbReference>
<feature type="binding site" evidence="5">
    <location>
        <position position="136"/>
    </location>
    <ligand>
        <name>AMP</name>
        <dbReference type="ChEBI" id="CHEBI:456215"/>
    </ligand>
</feature>
<evidence type="ECO:0000256" key="4">
    <source>
        <dbReference type="ARBA" id="ARBA00022777"/>
    </source>
</evidence>
<name>A0A518D2R5_9BACT</name>
<accession>A0A518D2R5</accession>
<dbReference type="UniPathway" id="UPA00588">
    <property type="reaction ID" value="UER00649"/>
</dbReference>
<keyword evidence="3 5" id="KW-0547">Nucleotide-binding</keyword>
<feature type="binding site" evidence="5">
    <location>
        <position position="34"/>
    </location>
    <ligand>
        <name>AMP</name>
        <dbReference type="ChEBI" id="CHEBI:456215"/>
    </ligand>
</feature>
<dbReference type="GO" id="GO:0004017">
    <property type="term" value="F:AMP kinase activity"/>
    <property type="evidence" value="ECO:0007669"/>
    <property type="project" value="UniProtKB-UniRule"/>
</dbReference>